<protein>
    <submittedName>
        <fullName evidence="2">Predicted protein</fullName>
    </submittedName>
</protein>
<dbReference type="CDD" id="cd06257">
    <property type="entry name" value="DnaJ"/>
    <property type="match status" value="1"/>
</dbReference>
<keyword evidence="3" id="KW-1185">Reference proteome</keyword>
<dbReference type="InterPro" id="IPR036869">
    <property type="entry name" value="J_dom_sf"/>
</dbReference>
<proteinExistence type="predicted"/>
<dbReference type="GeneID" id="8849507"/>
<reference evidence="2 3" key="1">
    <citation type="journal article" date="2010" name="Cell">
        <title>The genome of Naegleria gruberi illuminates early eukaryotic versatility.</title>
        <authorList>
            <person name="Fritz-Laylin L.K."/>
            <person name="Prochnik S.E."/>
            <person name="Ginger M.L."/>
            <person name="Dacks J.B."/>
            <person name="Carpenter M.L."/>
            <person name="Field M.C."/>
            <person name="Kuo A."/>
            <person name="Paredez A."/>
            <person name="Chapman J."/>
            <person name="Pham J."/>
            <person name="Shu S."/>
            <person name="Neupane R."/>
            <person name="Cipriano M."/>
            <person name="Mancuso J."/>
            <person name="Tu H."/>
            <person name="Salamov A."/>
            <person name="Lindquist E."/>
            <person name="Shapiro H."/>
            <person name="Lucas S."/>
            <person name="Grigoriev I.V."/>
            <person name="Cande W.Z."/>
            <person name="Fulton C."/>
            <person name="Rokhsar D.S."/>
            <person name="Dawson S.C."/>
        </authorList>
    </citation>
    <scope>NUCLEOTIDE SEQUENCE [LARGE SCALE GENOMIC DNA]</scope>
    <source>
        <strain evidence="2 3">NEG-M</strain>
    </source>
</reference>
<dbReference type="VEuPathDB" id="AmoebaDB:NAEGRDRAFT_29213"/>
<dbReference type="GO" id="GO:0005737">
    <property type="term" value="C:cytoplasm"/>
    <property type="evidence" value="ECO:0007669"/>
    <property type="project" value="TreeGrafter"/>
</dbReference>
<dbReference type="InterPro" id="IPR001623">
    <property type="entry name" value="DnaJ_domain"/>
</dbReference>
<name>D2UXB4_NAEGR</name>
<dbReference type="SMART" id="SM00271">
    <property type="entry name" value="DnaJ"/>
    <property type="match status" value="1"/>
</dbReference>
<accession>D2UXB4</accession>
<dbReference type="Pfam" id="PF00226">
    <property type="entry name" value="DnaJ"/>
    <property type="match status" value="1"/>
</dbReference>
<dbReference type="OMA" id="RREAMRW"/>
<dbReference type="SUPFAM" id="SSF46565">
    <property type="entry name" value="Chaperone J-domain"/>
    <property type="match status" value="1"/>
</dbReference>
<dbReference type="GO" id="GO:0044183">
    <property type="term" value="F:protein folding chaperone"/>
    <property type="evidence" value="ECO:0007669"/>
    <property type="project" value="TreeGrafter"/>
</dbReference>
<evidence type="ECO:0000313" key="3">
    <source>
        <dbReference type="Proteomes" id="UP000006671"/>
    </source>
</evidence>
<dbReference type="Proteomes" id="UP000006671">
    <property type="component" value="Unassembled WGS sequence"/>
</dbReference>
<dbReference type="Gene3D" id="1.10.287.110">
    <property type="entry name" value="DnaJ domain"/>
    <property type="match status" value="1"/>
</dbReference>
<feature type="domain" description="J" evidence="1">
    <location>
        <begin position="4"/>
        <end position="57"/>
    </location>
</feature>
<organism evidence="3">
    <name type="scientific">Naegleria gruberi</name>
    <name type="common">Amoeba</name>
    <dbReference type="NCBI Taxonomy" id="5762"/>
    <lineage>
        <taxon>Eukaryota</taxon>
        <taxon>Discoba</taxon>
        <taxon>Heterolobosea</taxon>
        <taxon>Tetramitia</taxon>
        <taxon>Eutetramitia</taxon>
        <taxon>Vahlkampfiidae</taxon>
        <taxon>Naegleria</taxon>
    </lineage>
</organism>
<dbReference type="PRINTS" id="PR00625">
    <property type="entry name" value="JDOMAIN"/>
</dbReference>
<dbReference type="eggNOG" id="KOG0714">
    <property type="taxonomic scope" value="Eukaryota"/>
</dbReference>
<dbReference type="STRING" id="5762.D2UXB4"/>
<dbReference type="GO" id="GO:0005634">
    <property type="term" value="C:nucleus"/>
    <property type="evidence" value="ECO:0007669"/>
    <property type="project" value="TreeGrafter"/>
</dbReference>
<dbReference type="InParanoid" id="D2UXB4"/>
<dbReference type="EMBL" id="GG738845">
    <property type="protein sequence ID" value="EFC50895.1"/>
    <property type="molecule type" value="Genomic_DNA"/>
</dbReference>
<gene>
    <name evidence="2" type="ORF">NAEGRDRAFT_29213</name>
</gene>
<dbReference type="KEGG" id="ngr:NAEGRDRAFT_29213"/>
<dbReference type="GO" id="GO:0051082">
    <property type="term" value="F:unfolded protein binding"/>
    <property type="evidence" value="ECO:0007669"/>
    <property type="project" value="TreeGrafter"/>
</dbReference>
<dbReference type="PANTHER" id="PTHR43948">
    <property type="entry name" value="DNAJ HOMOLOG SUBFAMILY B"/>
    <property type="match status" value="1"/>
</dbReference>
<dbReference type="AlphaFoldDB" id="D2UXB4"/>
<dbReference type="PANTHER" id="PTHR43948:SF10">
    <property type="entry name" value="MRJ, ISOFORM E"/>
    <property type="match status" value="1"/>
</dbReference>
<sequence>MGKDYYSILGVTRSANEKELKSAYRKLALKWHPDRNPDNKQMAEQWIILSKYTTERT</sequence>
<dbReference type="PROSITE" id="PS50076">
    <property type="entry name" value="DNAJ_2"/>
    <property type="match status" value="1"/>
</dbReference>
<dbReference type="GO" id="GO:0051087">
    <property type="term" value="F:protein-folding chaperone binding"/>
    <property type="evidence" value="ECO:0007669"/>
    <property type="project" value="TreeGrafter"/>
</dbReference>
<dbReference type="RefSeq" id="XP_002683639.1">
    <property type="nucleotide sequence ID" value="XM_002683593.1"/>
</dbReference>
<evidence type="ECO:0000313" key="2">
    <source>
        <dbReference type="EMBL" id="EFC50895.1"/>
    </source>
</evidence>
<evidence type="ECO:0000259" key="1">
    <source>
        <dbReference type="PROSITE" id="PS50076"/>
    </source>
</evidence>
<dbReference type="OrthoDB" id="10250354at2759"/>